<evidence type="ECO:0000313" key="2">
    <source>
        <dbReference type="Proteomes" id="UP001140234"/>
    </source>
</evidence>
<name>A0ACC1K3X1_9FUNG</name>
<dbReference type="Proteomes" id="UP001140234">
    <property type="component" value="Unassembled WGS sequence"/>
</dbReference>
<evidence type="ECO:0000313" key="1">
    <source>
        <dbReference type="EMBL" id="KAJ2773133.1"/>
    </source>
</evidence>
<dbReference type="EMBL" id="JANBUJ010000267">
    <property type="protein sequence ID" value="KAJ2773133.1"/>
    <property type="molecule type" value="Genomic_DNA"/>
</dbReference>
<proteinExistence type="predicted"/>
<comment type="caution">
    <text evidence="1">The sequence shown here is derived from an EMBL/GenBank/DDBJ whole genome shotgun (WGS) entry which is preliminary data.</text>
</comment>
<gene>
    <name evidence="1" type="ORF">IWQ57_001443</name>
</gene>
<sequence>MSDRATLLEFGFAEVRVDKALRATKAAGLQPALDWLDAHANDADIDDPAAEQPAEQPADDAGADAAAVSDEQAQSLVCNECGKQFKNEELAQYHAVKSGHTDFAQSTEAVKPLSEEEKKEKLAALQARISEKRARRSKEEQAEQRQNELLRRKAGQDTSEQQERLKEQQVLREIENQRRLKEEDKRAAQRIKMQIEQDKKDRAARLAQDKAAREGGDGPAAAAAPPAAPSMLEAGLPKVAADGQNLARLQIRLMLQSGAAQPIMHIFAADQTLGDVREYIREALPRVRHFKLSTAFPRKDFDDSHDAMSLRELGLVPNAALILTQS</sequence>
<protein>
    <submittedName>
        <fullName evidence="1">Uncharacterized protein</fullName>
    </submittedName>
</protein>
<reference evidence="1" key="1">
    <citation type="submission" date="2022-07" db="EMBL/GenBank/DDBJ databases">
        <title>Phylogenomic reconstructions and comparative analyses of Kickxellomycotina fungi.</title>
        <authorList>
            <person name="Reynolds N.K."/>
            <person name="Stajich J.E."/>
            <person name="Barry K."/>
            <person name="Grigoriev I.V."/>
            <person name="Crous P."/>
            <person name="Smith M.E."/>
        </authorList>
    </citation>
    <scope>NUCLEOTIDE SEQUENCE</scope>
    <source>
        <strain evidence="1">CBS 109366</strain>
    </source>
</reference>
<keyword evidence="2" id="KW-1185">Reference proteome</keyword>
<organism evidence="1 2">
    <name type="scientific">Coemansia nantahalensis</name>
    <dbReference type="NCBI Taxonomy" id="2789366"/>
    <lineage>
        <taxon>Eukaryota</taxon>
        <taxon>Fungi</taxon>
        <taxon>Fungi incertae sedis</taxon>
        <taxon>Zoopagomycota</taxon>
        <taxon>Kickxellomycotina</taxon>
        <taxon>Kickxellomycetes</taxon>
        <taxon>Kickxellales</taxon>
        <taxon>Kickxellaceae</taxon>
        <taxon>Coemansia</taxon>
    </lineage>
</organism>
<accession>A0ACC1K3X1</accession>